<dbReference type="EMBL" id="CP003620">
    <property type="protein sequence ID" value="AFZ11363.1"/>
    <property type="molecule type" value="Genomic_DNA"/>
</dbReference>
<dbReference type="OrthoDB" id="582423at2"/>
<accession>K9VTG4</accession>
<evidence type="ECO:0000313" key="2">
    <source>
        <dbReference type="Proteomes" id="UP000010472"/>
    </source>
</evidence>
<gene>
    <name evidence="1" type="ORF">Cri9333_0389</name>
</gene>
<name>K9VTG4_9CYAN</name>
<proteinExistence type="predicted"/>
<dbReference type="STRING" id="1173022.Cri9333_0389"/>
<dbReference type="KEGG" id="cep:Cri9333_0389"/>
<dbReference type="HOGENOM" id="CLU_142745_1_0_3"/>
<reference evidence="1 2" key="1">
    <citation type="submission" date="2012-06" db="EMBL/GenBank/DDBJ databases">
        <title>Finished chromosome of genome of Crinalium epipsammum PCC 9333.</title>
        <authorList>
            <consortium name="US DOE Joint Genome Institute"/>
            <person name="Gugger M."/>
            <person name="Coursin T."/>
            <person name="Rippka R."/>
            <person name="Tandeau De Marsac N."/>
            <person name="Huntemann M."/>
            <person name="Wei C.-L."/>
            <person name="Han J."/>
            <person name="Detter J.C."/>
            <person name="Han C."/>
            <person name="Tapia R."/>
            <person name="Davenport K."/>
            <person name="Daligault H."/>
            <person name="Erkkila T."/>
            <person name="Gu W."/>
            <person name="Munk A.C.C."/>
            <person name="Teshima H."/>
            <person name="Xu Y."/>
            <person name="Chain P."/>
            <person name="Chen A."/>
            <person name="Krypides N."/>
            <person name="Mavromatis K."/>
            <person name="Markowitz V."/>
            <person name="Szeto E."/>
            <person name="Ivanova N."/>
            <person name="Mikhailova N."/>
            <person name="Ovchinnikova G."/>
            <person name="Pagani I."/>
            <person name="Pati A."/>
            <person name="Goodwin L."/>
            <person name="Peters L."/>
            <person name="Pitluck S."/>
            <person name="Woyke T."/>
            <person name="Kerfeld C."/>
        </authorList>
    </citation>
    <scope>NUCLEOTIDE SEQUENCE [LARGE SCALE GENOMIC DNA]</scope>
    <source>
        <strain evidence="1 2">PCC 9333</strain>
    </source>
</reference>
<sequence>MTQYTNALTLCLPYNEKLRLLALSVLREECGRELSRQAHYNGEKFSWREFNQQFNRDYGDLILDELVKTIEHLFGLDTMEKIAKRKKQHIEQAQARTIK</sequence>
<dbReference type="AlphaFoldDB" id="K9VTG4"/>
<evidence type="ECO:0000313" key="1">
    <source>
        <dbReference type="EMBL" id="AFZ11363.1"/>
    </source>
</evidence>
<protein>
    <submittedName>
        <fullName evidence="1">Uncharacterized protein</fullName>
    </submittedName>
</protein>
<keyword evidence="2" id="KW-1185">Reference proteome</keyword>
<dbReference type="RefSeq" id="WP_015201504.1">
    <property type="nucleotide sequence ID" value="NC_019753.1"/>
</dbReference>
<organism evidence="1 2">
    <name type="scientific">Crinalium epipsammum PCC 9333</name>
    <dbReference type="NCBI Taxonomy" id="1173022"/>
    <lineage>
        <taxon>Bacteria</taxon>
        <taxon>Bacillati</taxon>
        <taxon>Cyanobacteriota</taxon>
        <taxon>Cyanophyceae</taxon>
        <taxon>Gomontiellales</taxon>
        <taxon>Gomontiellaceae</taxon>
        <taxon>Crinalium</taxon>
    </lineage>
</organism>
<dbReference type="Proteomes" id="UP000010472">
    <property type="component" value="Chromosome"/>
</dbReference>